<feature type="transmembrane region" description="Helical" evidence="1">
    <location>
        <begin position="58"/>
        <end position="75"/>
    </location>
</feature>
<keyword evidence="1" id="KW-0812">Transmembrane</keyword>
<evidence type="ECO:0000313" key="2">
    <source>
        <dbReference type="EMBL" id="PKK76409.1"/>
    </source>
</evidence>
<keyword evidence="1" id="KW-0472">Membrane</keyword>
<name>A0A2N1NRB0_9GLOM</name>
<accession>A0A2N1NRB0</accession>
<feature type="transmembrane region" description="Helical" evidence="1">
    <location>
        <begin position="7"/>
        <end position="29"/>
    </location>
</feature>
<comment type="caution">
    <text evidence="2">The sequence shown here is derived from an EMBL/GenBank/DDBJ whole genome shotgun (WGS) entry which is preliminary data.</text>
</comment>
<gene>
    <name evidence="2" type="ORF">RhiirC2_168443</name>
</gene>
<dbReference type="EMBL" id="LLXL01000185">
    <property type="protein sequence ID" value="PKK76409.1"/>
    <property type="molecule type" value="Genomic_DNA"/>
</dbReference>
<reference evidence="2 3" key="2">
    <citation type="submission" date="2017-10" db="EMBL/GenBank/DDBJ databases">
        <title>Extensive intraspecific genome diversity in a model arbuscular mycorrhizal fungus.</title>
        <authorList>
            <person name="Chen E.C.H."/>
            <person name="Morin E."/>
            <person name="Baudet D."/>
            <person name="Noel J."/>
            <person name="Ndikumana S."/>
            <person name="Charron P."/>
            <person name="St-Onge C."/>
            <person name="Giorgi J."/>
            <person name="Grigoriev I.V."/>
            <person name="Roux C."/>
            <person name="Martin F.M."/>
            <person name="Corradi N."/>
        </authorList>
    </citation>
    <scope>NUCLEOTIDE SEQUENCE [LARGE SCALE GENOMIC DNA]</scope>
    <source>
        <strain evidence="2 3">C2</strain>
    </source>
</reference>
<dbReference type="AlphaFoldDB" id="A0A2N1NRB0"/>
<proteinExistence type="predicted"/>
<reference evidence="2 3" key="1">
    <citation type="submission" date="2016-04" db="EMBL/GenBank/DDBJ databases">
        <title>Genome analyses suggest a sexual origin of heterokaryosis in a supposedly ancient asexual fungus.</title>
        <authorList>
            <person name="Ropars J."/>
            <person name="Sedzielewska K."/>
            <person name="Noel J."/>
            <person name="Charron P."/>
            <person name="Farinelli L."/>
            <person name="Marton T."/>
            <person name="Kruger M."/>
            <person name="Pelin A."/>
            <person name="Brachmann A."/>
            <person name="Corradi N."/>
        </authorList>
    </citation>
    <scope>NUCLEOTIDE SEQUENCE [LARGE SCALE GENOMIC DNA]</scope>
    <source>
        <strain evidence="2 3">C2</strain>
    </source>
</reference>
<keyword evidence="1" id="KW-1133">Transmembrane helix</keyword>
<evidence type="ECO:0000313" key="3">
    <source>
        <dbReference type="Proteomes" id="UP000233469"/>
    </source>
</evidence>
<protein>
    <submittedName>
        <fullName evidence="2">Uncharacterized protein</fullName>
    </submittedName>
</protein>
<organism evidence="2 3">
    <name type="scientific">Rhizophagus irregularis</name>
    <dbReference type="NCBI Taxonomy" id="588596"/>
    <lineage>
        <taxon>Eukaryota</taxon>
        <taxon>Fungi</taxon>
        <taxon>Fungi incertae sedis</taxon>
        <taxon>Mucoromycota</taxon>
        <taxon>Glomeromycotina</taxon>
        <taxon>Glomeromycetes</taxon>
        <taxon>Glomerales</taxon>
        <taxon>Glomeraceae</taxon>
        <taxon>Rhizophagus</taxon>
    </lineage>
</organism>
<dbReference type="Proteomes" id="UP000233469">
    <property type="component" value="Unassembled WGS sequence"/>
</dbReference>
<sequence>MINQIEYNILLGVFLLCFSFPTLHLSHYFKNKLNIYLYKLYNYKINMYRKFTKKKNKINLIFFFCFMITLIYSIIKRNKVCETRSMATDSLKSWERVVEETFGLILSCVT</sequence>
<evidence type="ECO:0000256" key="1">
    <source>
        <dbReference type="SAM" id="Phobius"/>
    </source>
</evidence>